<dbReference type="InterPro" id="IPR051100">
    <property type="entry name" value="DnaJ_subfamily_B/C"/>
</dbReference>
<sequence>MDGNMDEALRCLKIGKDALGLGDRSRALKFISKAQRLDPSLPVTDLLSNLETDHPADESPSKPAPNGAGDSSSNRRISNNRARISVDPSTMVTIAPVERLLDFFCAGECSIGDGDGAEDGDSLILRLVFSVVL</sequence>
<reference evidence="2 3" key="1">
    <citation type="submission" date="2024-04" db="EMBL/GenBank/DDBJ databases">
        <title>The reference genome of an endangered Asteraceae, Deinandra increscens subsp. villosa, native to the Central Coast of California.</title>
        <authorList>
            <person name="Guilliams M."/>
            <person name="Hasenstab-Lehman K."/>
            <person name="Meyer R."/>
            <person name="Mcevoy S."/>
        </authorList>
    </citation>
    <scope>NUCLEOTIDE SEQUENCE [LARGE SCALE GENOMIC DNA]</scope>
    <source>
        <tissue evidence="2">Leaf</tissue>
    </source>
</reference>
<feature type="compositionally biased region" description="Basic and acidic residues" evidence="1">
    <location>
        <begin position="51"/>
        <end position="60"/>
    </location>
</feature>
<evidence type="ECO:0000313" key="2">
    <source>
        <dbReference type="EMBL" id="KAK9069986.1"/>
    </source>
</evidence>
<comment type="caution">
    <text evidence="2">The sequence shown here is derived from an EMBL/GenBank/DDBJ whole genome shotgun (WGS) entry which is preliminary data.</text>
</comment>
<proteinExistence type="predicted"/>
<name>A0AAP0D7F7_9ASTR</name>
<evidence type="ECO:0000256" key="1">
    <source>
        <dbReference type="SAM" id="MobiDB-lite"/>
    </source>
</evidence>
<keyword evidence="3" id="KW-1185">Reference proteome</keyword>
<dbReference type="GO" id="GO:0030544">
    <property type="term" value="F:Hsp70 protein binding"/>
    <property type="evidence" value="ECO:0007669"/>
    <property type="project" value="TreeGrafter"/>
</dbReference>
<feature type="region of interest" description="Disordered" evidence="1">
    <location>
        <begin position="44"/>
        <end position="82"/>
    </location>
</feature>
<dbReference type="AlphaFoldDB" id="A0AAP0D7F7"/>
<dbReference type="GO" id="GO:0005789">
    <property type="term" value="C:endoplasmic reticulum membrane"/>
    <property type="evidence" value="ECO:0007669"/>
    <property type="project" value="TreeGrafter"/>
</dbReference>
<dbReference type="PANTHER" id="PTHR43908:SF3">
    <property type="entry name" value="AT29763P-RELATED"/>
    <property type="match status" value="1"/>
</dbReference>
<feature type="compositionally biased region" description="Low complexity" evidence="1">
    <location>
        <begin position="71"/>
        <end position="82"/>
    </location>
</feature>
<gene>
    <name evidence="2" type="ORF">SSX86_010384</name>
</gene>
<protein>
    <submittedName>
        <fullName evidence="2">Uncharacterized protein</fullName>
    </submittedName>
</protein>
<dbReference type="EMBL" id="JBCNJP010000012">
    <property type="protein sequence ID" value="KAK9069986.1"/>
    <property type="molecule type" value="Genomic_DNA"/>
</dbReference>
<dbReference type="PANTHER" id="PTHR43908">
    <property type="entry name" value="AT29763P-RELATED"/>
    <property type="match status" value="1"/>
</dbReference>
<organism evidence="2 3">
    <name type="scientific">Deinandra increscens subsp. villosa</name>
    <dbReference type="NCBI Taxonomy" id="3103831"/>
    <lineage>
        <taxon>Eukaryota</taxon>
        <taxon>Viridiplantae</taxon>
        <taxon>Streptophyta</taxon>
        <taxon>Embryophyta</taxon>
        <taxon>Tracheophyta</taxon>
        <taxon>Spermatophyta</taxon>
        <taxon>Magnoliopsida</taxon>
        <taxon>eudicotyledons</taxon>
        <taxon>Gunneridae</taxon>
        <taxon>Pentapetalae</taxon>
        <taxon>asterids</taxon>
        <taxon>campanulids</taxon>
        <taxon>Asterales</taxon>
        <taxon>Asteraceae</taxon>
        <taxon>Asteroideae</taxon>
        <taxon>Heliantheae alliance</taxon>
        <taxon>Madieae</taxon>
        <taxon>Madiinae</taxon>
        <taxon>Deinandra</taxon>
    </lineage>
</organism>
<evidence type="ECO:0000313" key="3">
    <source>
        <dbReference type="Proteomes" id="UP001408789"/>
    </source>
</evidence>
<dbReference type="Proteomes" id="UP001408789">
    <property type="component" value="Unassembled WGS sequence"/>
</dbReference>
<accession>A0AAP0D7F7</accession>
<dbReference type="GO" id="GO:0071218">
    <property type="term" value="P:cellular response to misfolded protein"/>
    <property type="evidence" value="ECO:0007669"/>
    <property type="project" value="TreeGrafter"/>
</dbReference>